<dbReference type="OrthoDB" id="370799at2"/>
<keyword evidence="2" id="KW-1185">Reference proteome</keyword>
<dbReference type="Proteomes" id="UP000035762">
    <property type="component" value="Unassembled WGS sequence"/>
</dbReference>
<dbReference type="RefSeq" id="WP_048755900.1">
    <property type="nucleotide sequence ID" value="NZ_CCAZ020000001.1"/>
</dbReference>
<name>A0A090MJS8_AFIFE</name>
<dbReference type="STRING" id="1035.BN961_01151"/>
<proteinExistence type="predicted"/>
<dbReference type="AlphaFoldDB" id="A0A090MJS8"/>
<evidence type="ECO:0000313" key="1">
    <source>
        <dbReference type="EMBL" id="CEG07750.1"/>
    </source>
</evidence>
<organism evidence="1 2">
    <name type="scientific">Afipia felis</name>
    <name type="common">Cat scratch disease bacillus</name>
    <dbReference type="NCBI Taxonomy" id="1035"/>
    <lineage>
        <taxon>Bacteria</taxon>
        <taxon>Pseudomonadati</taxon>
        <taxon>Pseudomonadota</taxon>
        <taxon>Alphaproteobacteria</taxon>
        <taxon>Hyphomicrobiales</taxon>
        <taxon>Nitrobacteraceae</taxon>
        <taxon>Afipia</taxon>
    </lineage>
</organism>
<comment type="caution">
    <text evidence="1">The sequence shown here is derived from an EMBL/GenBank/DDBJ whole genome shotgun (WGS) entry which is preliminary data.</text>
</comment>
<gene>
    <name evidence="1" type="ORF">BN961_01151</name>
</gene>
<reference evidence="1 2" key="1">
    <citation type="journal article" date="2014" name="Genome Announc.">
        <title>Genome Sequence of Afipia felis Strain 76713, Isolated in Hospital Water Using an Amoeba Co-Culture Procedure.</title>
        <authorList>
            <person name="Benamar S."/>
            <person name="La Scola B."/>
            <person name="Croce O."/>
        </authorList>
    </citation>
    <scope>NUCLEOTIDE SEQUENCE [LARGE SCALE GENOMIC DNA]</scope>
    <source>
        <strain evidence="1 2">76713</strain>
    </source>
</reference>
<dbReference type="EMBL" id="CCAZ020000001">
    <property type="protein sequence ID" value="CEG07750.1"/>
    <property type="molecule type" value="Genomic_DNA"/>
</dbReference>
<sequence length="98" mass="10509">MSISDLKASLAEAAPPANLSQPLTALWWVAKGNWEQAHSLAQQTPTADGAWVHAHIHRVEGDLDNAGYWYGRAGKSASSAALETEWDQIASALLGKQD</sequence>
<evidence type="ECO:0000313" key="2">
    <source>
        <dbReference type="Proteomes" id="UP000035762"/>
    </source>
</evidence>
<accession>A0A090MJS8</accession>
<protein>
    <submittedName>
        <fullName evidence="1">Uncharacterized protein</fullName>
    </submittedName>
</protein>